<dbReference type="EMBL" id="FAOZ01000025">
    <property type="protein sequence ID" value="CUU59182.1"/>
    <property type="molecule type" value="Genomic_DNA"/>
</dbReference>
<dbReference type="SUPFAM" id="SSF53795">
    <property type="entry name" value="PEP carboxykinase-like"/>
    <property type="match status" value="1"/>
</dbReference>
<evidence type="ECO:0000313" key="2">
    <source>
        <dbReference type="Proteomes" id="UP000198802"/>
    </source>
</evidence>
<name>A0A0S4QVR8_9ACTN</name>
<dbReference type="AlphaFoldDB" id="A0A0S4QVR8"/>
<sequence>MKPSAHPSAALARWDCHAGDVAFAITAPSTWLSTQQTYLSDFLTTPPGELDLAGFSIRVHTDDLAFHQVVATITRSPTTSFIEPVPGLLMQTADDPTGRRCYVIATDKVEHQPGAYAVTVHGHDIDLFTHTGTVRPHRYPIRLIREAMLRTYEDAGGVIFHAAGVDVGGTAVMVCGPRGAGKTTVAAALLRLPGAALMSNDRLVLHKGDHAVAVPLPVPTGRGTIAAFPELESLVRRTAGTGSGLDRMPADIGSTVKHAFTARQFAEAFGARLISRSALRMVVVPRLADTSKPAQTRRLTAPETRRIVAANCFTPRDEFWVRPWLVPRRSTDDQLDRHARAAIEHIAAAVPCIEVNFGAHNPISDLARILESATGGIR</sequence>
<gene>
    <name evidence="1" type="ORF">Ga0074812_12572</name>
</gene>
<dbReference type="InterPro" id="IPR027417">
    <property type="entry name" value="P-loop_NTPase"/>
</dbReference>
<evidence type="ECO:0000313" key="1">
    <source>
        <dbReference type="EMBL" id="CUU59182.1"/>
    </source>
</evidence>
<organism evidence="1 2">
    <name type="scientific">Parafrankia irregularis</name>
    <dbReference type="NCBI Taxonomy" id="795642"/>
    <lineage>
        <taxon>Bacteria</taxon>
        <taxon>Bacillati</taxon>
        <taxon>Actinomycetota</taxon>
        <taxon>Actinomycetes</taxon>
        <taxon>Frankiales</taxon>
        <taxon>Frankiaceae</taxon>
        <taxon>Parafrankia</taxon>
    </lineage>
</organism>
<keyword evidence="2" id="KW-1185">Reference proteome</keyword>
<dbReference type="RefSeq" id="WP_063793341.1">
    <property type="nucleotide sequence ID" value="NZ_FAOZ01000025.1"/>
</dbReference>
<reference evidence="2" key="1">
    <citation type="submission" date="2015-11" db="EMBL/GenBank/DDBJ databases">
        <authorList>
            <person name="Varghese N."/>
        </authorList>
    </citation>
    <scope>NUCLEOTIDE SEQUENCE [LARGE SCALE GENOMIC DNA]</scope>
    <source>
        <strain evidence="2">DSM 45899</strain>
    </source>
</reference>
<protein>
    <recommendedName>
        <fullName evidence="3">HprK-related kinase B</fullName>
    </recommendedName>
</protein>
<evidence type="ECO:0008006" key="3">
    <source>
        <dbReference type="Google" id="ProtNLM"/>
    </source>
</evidence>
<dbReference type="Proteomes" id="UP000198802">
    <property type="component" value="Unassembled WGS sequence"/>
</dbReference>
<proteinExistence type="predicted"/>
<dbReference type="Gene3D" id="3.40.50.300">
    <property type="entry name" value="P-loop containing nucleotide triphosphate hydrolases"/>
    <property type="match status" value="1"/>
</dbReference>
<accession>A0A0S4QVR8</accession>